<evidence type="ECO:0000256" key="8">
    <source>
        <dbReference type="RuleBase" id="RU000461"/>
    </source>
</evidence>
<dbReference type="PRINTS" id="PR00463">
    <property type="entry name" value="EP450I"/>
</dbReference>
<dbReference type="PRINTS" id="PR00385">
    <property type="entry name" value="P450"/>
</dbReference>
<evidence type="ECO:0000313" key="9">
    <source>
        <dbReference type="EMBL" id="AAF80599.1"/>
    </source>
</evidence>
<dbReference type="EMBL" id="AF249299">
    <property type="protein sequence ID" value="AAF80599.1"/>
    <property type="molecule type" value="mRNA"/>
</dbReference>
<evidence type="ECO:0000256" key="3">
    <source>
        <dbReference type="ARBA" id="ARBA00022723"/>
    </source>
</evidence>
<dbReference type="Pfam" id="PF00067">
    <property type="entry name" value="p450"/>
    <property type="match status" value="1"/>
</dbReference>
<reference evidence="9" key="1">
    <citation type="journal article" date="2000" name="FEMS Microbiol. Lett.">
        <title>Cloning, sequencing, and expression in Escherichia coli of a cytochrome P450 gene from Cunninghamella elegans.</title>
        <authorList>
            <person name="Wang R.F."/>
            <person name="Cao W.W."/>
            <person name="Khan A.A."/>
            <person name="Cerniglia C.E."/>
        </authorList>
    </citation>
    <scope>NUCLEOTIDE SEQUENCE</scope>
</reference>
<evidence type="ECO:0000256" key="6">
    <source>
        <dbReference type="ARBA" id="ARBA00023033"/>
    </source>
</evidence>
<dbReference type="PROSITE" id="PS00086">
    <property type="entry name" value="CYTOCHROME_P450"/>
    <property type="match status" value="1"/>
</dbReference>
<name>Q9P493_CUNEL</name>
<keyword evidence="6 8" id="KW-0503">Monooxygenase</keyword>
<protein>
    <submittedName>
        <fullName evidence="9">Cytochrome P-450 cyp509A1</fullName>
    </submittedName>
</protein>
<dbReference type="GO" id="GO:0016705">
    <property type="term" value="F:oxidoreductase activity, acting on paired donors, with incorporation or reduction of molecular oxygen"/>
    <property type="evidence" value="ECO:0007669"/>
    <property type="project" value="InterPro"/>
</dbReference>
<dbReference type="CDD" id="cd11070">
    <property type="entry name" value="CYP56-like"/>
    <property type="match status" value="1"/>
</dbReference>
<dbReference type="InterPro" id="IPR001128">
    <property type="entry name" value="Cyt_P450"/>
</dbReference>
<dbReference type="SMR" id="Q9P493"/>
<evidence type="ECO:0000256" key="7">
    <source>
        <dbReference type="PIRSR" id="PIRSR602401-1"/>
    </source>
</evidence>
<dbReference type="InterPro" id="IPR036396">
    <property type="entry name" value="Cyt_P450_sf"/>
</dbReference>
<keyword evidence="4 8" id="KW-0560">Oxidoreductase</keyword>
<sequence>MNNFIFKRLNVKEFYEAETKKLVENGHEFHLRLERTGYVIHTCNPQAIKEILLKGDKFPKYDYNTSNNEDGSFFHEFVGFENVLMTNGSTWKKHRMIVNPAFKTALPSRLFGDCTRDLFKLWDNEYANEPFDSDIHNITERLTLQIIGKAAFDFDFNAILDEKSIWKQTYDGINKAASDPLFILFPILEEKFLWLFPKRQQSFKLLNEWKKMLLSIIEKKREAIQNNVDHGVEEAEKDLLTLMIESEHRGEGALSNEELLSDLIIFFIAGHDTTAFALSAAIYYLAKHPDIQEKARQEAISVLCPNGEVDEDIFPTTEDTKHFVYINQIMKETLRINGSVLFLLSPRLVTQDVNLSGVFIPKGSQINVNIHEVHHNPNVWHDPETFDPDRWASNGEAEQLAGKGMAWVPFSNGNRQCIGMNFSLLEQRVILGSLLRKYEWTLPEDSIHQDYMVNKFNLIPKPIDLKIRFKRRY</sequence>
<keyword evidence="3 7" id="KW-0479">Metal-binding</keyword>
<keyword evidence="5 7" id="KW-0408">Iron</keyword>
<dbReference type="InterPro" id="IPR050196">
    <property type="entry name" value="Cytochrome_P450_Monoox"/>
</dbReference>
<dbReference type="GO" id="GO:0004497">
    <property type="term" value="F:monooxygenase activity"/>
    <property type="evidence" value="ECO:0007669"/>
    <property type="project" value="UniProtKB-KW"/>
</dbReference>
<dbReference type="GO" id="GO:0020037">
    <property type="term" value="F:heme binding"/>
    <property type="evidence" value="ECO:0007669"/>
    <property type="project" value="InterPro"/>
</dbReference>
<dbReference type="PANTHER" id="PTHR24291">
    <property type="entry name" value="CYTOCHROME P450 FAMILY 4"/>
    <property type="match status" value="1"/>
</dbReference>
<feature type="binding site" description="axial binding residue" evidence="7">
    <location>
        <position position="417"/>
    </location>
    <ligand>
        <name>heme</name>
        <dbReference type="ChEBI" id="CHEBI:30413"/>
    </ligand>
    <ligandPart>
        <name>Fe</name>
        <dbReference type="ChEBI" id="CHEBI:18248"/>
    </ligandPart>
</feature>
<dbReference type="GO" id="GO:0005506">
    <property type="term" value="F:iron ion binding"/>
    <property type="evidence" value="ECO:0007669"/>
    <property type="project" value="InterPro"/>
</dbReference>
<dbReference type="Gene3D" id="1.10.630.10">
    <property type="entry name" value="Cytochrome P450"/>
    <property type="match status" value="1"/>
</dbReference>
<evidence type="ECO:0000256" key="5">
    <source>
        <dbReference type="ARBA" id="ARBA00023004"/>
    </source>
</evidence>
<evidence type="ECO:0000256" key="2">
    <source>
        <dbReference type="ARBA" id="ARBA00022617"/>
    </source>
</evidence>
<dbReference type="PANTHER" id="PTHR24291:SF50">
    <property type="entry name" value="BIFUNCTIONAL ALBAFLAVENONE MONOOXYGENASE_TERPENE SYNTHASE"/>
    <property type="match status" value="1"/>
</dbReference>
<dbReference type="SUPFAM" id="SSF48264">
    <property type="entry name" value="Cytochrome P450"/>
    <property type="match status" value="1"/>
</dbReference>
<evidence type="ECO:0000256" key="4">
    <source>
        <dbReference type="ARBA" id="ARBA00023002"/>
    </source>
</evidence>
<dbReference type="AlphaFoldDB" id="Q9P493"/>
<dbReference type="InterPro" id="IPR002401">
    <property type="entry name" value="Cyt_P450_E_grp-I"/>
</dbReference>
<organism evidence="9">
    <name type="scientific">Cunninghamella elegans</name>
    <dbReference type="NCBI Taxonomy" id="4853"/>
    <lineage>
        <taxon>Eukaryota</taxon>
        <taxon>Fungi</taxon>
        <taxon>Fungi incertae sedis</taxon>
        <taxon>Mucoromycota</taxon>
        <taxon>Mucoromycotina</taxon>
        <taxon>Mucoromycetes</taxon>
        <taxon>Mucorales</taxon>
        <taxon>Cunninghamellaceae</taxon>
        <taxon>Cunninghamella</taxon>
    </lineage>
</organism>
<comment type="similarity">
    <text evidence="1 8">Belongs to the cytochrome P450 family.</text>
</comment>
<proteinExistence type="evidence at transcript level"/>
<accession>Q9P493</accession>
<evidence type="ECO:0000256" key="1">
    <source>
        <dbReference type="ARBA" id="ARBA00010617"/>
    </source>
</evidence>
<dbReference type="InterPro" id="IPR017972">
    <property type="entry name" value="Cyt_P450_CS"/>
</dbReference>
<comment type="cofactor">
    <cofactor evidence="7">
        <name>heme</name>
        <dbReference type="ChEBI" id="CHEBI:30413"/>
    </cofactor>
</comment>
<keyword evidence="2 7" id="KW-0349">Heme</keyword>